<evidence type="ECO:0000256" key="1">
    <source>
        <dbReference type="ARBA" id="ARBA00004141"/>
    </source>
</evidence>
<proteinExistence type="predicted"/>
<sequence length="203" mass="25223">MNHSNIIHKKRLMWRLDKSISNLLIILSIIITALTIPFPELFRYWMNKYYLYVTHDIPSILVQFWLYQFLHWWMLHILSNSLFIYIFWNQVEILMWKKRYLQFFLLNAIFTWFAILFLSSANTVWISWFAMAIMGYVFMHLRKIKHPDYKWAWIFLVLNVLIWFGSNISLIWHLAWAIFWCWYFYLETNLRSRKLIDKNKYGL</sequence>
<organism evidence="5">
    <name type="scientific">uncultured bacterium</name>
    <name type="common">gcode 4</name>
    <dbReference type="NCBI Taxonomy" id="1234023"/>
    <lineage>
        <taxon>Bacteria</taxon>
        <taxon>environmental samples</taxon>
    </lineage>
</organism>
<dbReference type="InterPro" id="IPR035952">
    <property type="entry name" value="Rhomboid-like_sf"/>
</dbReference>
<dbReference type="SUPFAM" id="SSF144091">
    <property type="entry name" value="Rhomboid-like"/>
    <property type="match status" value="1"/>
</dbReference>
<protein>
    <recommendedName>
        <fullName evidence="6">Peptidase S54 rhomboid domain-containing protein</fullName>
    </recommendedName>
</protein>
<dbReference type="AlphaFoldDB" id="K2FEW9"/>
<keyword evidence="2" id="KW-0812">Transmembrane</keyword>
<evidence type="ECO:0000313" key="5">
    <source>
        <dbReference type="EMBL" id="EKE29766.1"/>
    </source>
</evidence>
<gene>
    <name evidence="5" type="ORF">ACD_2C00102G0002</name>
</gene>
<dbReference type="GO" id="GO:0016020">
    <property type="term" value="C:membrane"/>
    <property type="evidence" value="ECO:0007669"/>
    <property type="project" value="UniProtKB-SubCell"/>
</dbReference>
<evidence type="ECO:0000256" key="2">
    <source>
        <dbReference type="ARBA" id="ARBA00022692"/>
    </source>
</evidence>
<evidence type="ECO:0000256" key="3">
    <source>
        <dbReference type="ARBA" id="ARBA00022989"/>
    </source>
</evidence>
<dbReference type="EMBL" id="AMFJ01000102">
    <property type="protein sequence ID" value="EKE29766.1"/>
    <property type="molecule type" value="Genomic_DNA"/>
</dbReference>
<evidence type="ECO:0008006" key="6">
    <source>
        <dbReference type="Google" id="ProtNLM"/>
    </source>
</evidence>
<comment type="subcellular location">
    <subcellularLocation>
        <location evidence="1">Membrane</location>
        <topology evidence="1">Multi-pass membrane protein</topology>
    </subcellularLocation>
</comment>
<accession>K2FEW9</accession>
<evidence type="ECO:0000256" key="4">
    <source>
        <dbReference type="ARBA" id="ARBA00023136"/>
    </source>
</evidence>
<keyword evidence="4" id="KW-0472">Membrane</keyword>
<keyword evidence="3" id="KW-1133">Transmembrane helix</keyword>
<reference evidence="5" key="1">
    <citation type="journal article" date="2012" name="Science">
        <title>Fermentation, hydrogen, and sulfur metabolism in multiple uncultivated bacterial phyla.</title>
        <authorList>
            <person name="Wrighton K.C."/>
            <person name="Thomas B.C."/>
            <person name="Sharon I."/>
            <person name="Miller C.S."/>
            <person name="Castelle C.J."/>
            <person name="VerBerkmoes N.C."/>
            <person name="Wilkins M.J."/>
            <person name="Hettich R.L."/>
            <person name="Lipton M.S."/>
            <person name="Williams K.H."/>
            <person name="Long P.E."/>
            <person name="Banfield J.F."/>
        </authorList>
    </citation>
    <scope>NUCLEOTIDE SEQUENCE [LARGE SCALE GENOMIC DNA]</scope>
</reference>
<comment type="caution">
    <text evidence="5">The sequence shown here is derived from an EMBL/GenBank/DDBJ whole genome shotgun (WGS) entry which is preliminary data.</text>
</comment>
<name>K2FEW9_9BACT</name>
<dbReference type="Gene3D" id="1.20.1540.10">
    <property type="entry name" value="Rhomboid-like"/>
    <property type="match status" value="1"/>
</dbReference>